<dbReference type="PANTHER" id="PTHR43479">
    <property type="entry name" value="ACREF/ENVCD OPERON REPRESSOR-RELATED"/>
    <property type="match status" value="1"/>
</dbReference>
<organism evidence="4 5">
    <name type="scientific">Jingyaoa shaoxingensis</name>
    <dbReference type="NCBI Taxonomy" id="2763671"/>
    <lineage>
        <taxon>Bacteria</taxon>
        <taxon>Bacillati</taxon>
        <taxon>Bacillota</taxon>
        <taxon>Clostridia</taxon>
        <taxon>Lachnospirales</taxon>
        <taxon>Lachnospiraceae</taxon>
        <taxon>Jingyaoa</taxon>
    </lineage>
</organism>
<dbReference type="Proteomes" id="UP000657421">
    <property type="component" value="Unassembled WGS sequence"/>
</dbReference>
<reference evidence="4 5" key="1">
    <citation type="submission" date="2020-08" db="EMBL/GenBank/DDBJ databases">
        <title>Genome public.</title>
        <authorList>
            <person name="Liu C."/>
            <person name="Sun Q."/>
        </authorList>
    </citation>
    <scope>NUCLEOTIDE SEQUENCE [LARGE SCALE GENOMIC DNA]</scope>
    <source>
        <strain evidence="4 5">NSJ-46</strain>
    </source>
</reference>
<feature type="domain" description="HTH tetR-type" evidence="3">
    <location>
        <begin position="11"/>
        <end position="71"/>
    </location>
</feature>
<name>A0ABR7NAN5_9FIRM</name>
<dbReference type="InterPro" id="IPR050624">
    <property type="entry name" value="HTH-type_Tx_Regulator"/>
</dbReference>
<dbReference type="InterPro" id="IPR039532">
    <property type="entry name" value="TetR_C_Firmicutes"/>
</dbReference>
<dbReference type="SUPFAM" id="SSF46689">
    <property type="entry name" value="Homeodomain-like"/>
    <property type="match status" value="1"/>
</dbReference>
<gene>
    <name evidence="4" type="ORF">H8716_10245</name>
</gene>
<protein>
    <submittedName>
        <fullName evidence="4">TetR/AcrR family transcriptional regulator</fullName>
    </submittedName>
</protein>
<dbReference type="Pfam" id="PF14278">
    <property type="entry name" value="TetR_C_8"/>
    <property type="match status" value="1"/>
</dbReference>
<comment type="caution">
    <text evidence="4">The sequence shown here is derived from an EMBL/GenBank/DDBJ whole genome shotgun (WGS) entry which is preliminary data.</text>
</comment>
<evidence type="ECO:0000256" key="1">
    <source>
        <dbReference type="ARBA" id="ARBA00023125"/>
    </source>
</evidence>
<dbReference type="Gene3D" id="1.10.357.10">
    <property type="entry name" value="Tetracycline Repressor, domain 2"/>
    <property type="match status" value="1"/>
</dbReference>
<keyword evidence="1 2" id="KW-0238">DNA-binding</keyword>
<dbReference type="PROSITE" id="PS50977">
    <property type="entry name" value="HTH_TETR_2"/>
    <property type="match status" value="1"/>
</dbReference>
<dbReference type="EMBL" id="JACRSZ010000009">
    <property type="protein sequence ID" value="MBC8573458.1"/>
    <property type="molecule type" value="Genomic_DNA"/>
</dbReference>
<keyword evidence="5" id="KW-1185">Reference proteome</keyword>
<feature type="DNA-binding region" description="H-T-H motif" evidence="2">
    <location>
        <begin position="34"/>
        <end position="53"/>
    </location>
</feature>
<evidence type="ECO:0000259" key="3">
    <source>
        <dbReference type="PROSITE" id="PS50977"/>
    </source>
</evidence>
<evidence type="ECO:0000313" key="4">
    <source>
        <dbReference type="EMBL" id="MBC8573458.1"/>
    </source>
</evidence>
<dbReference type="InterPro" id="IPR009057">
    <property type="entry name" value="Homeodomain-like_sf"/>
</dbReference>
<sequence length="184" mass="21782">MYHIKSDKRSQTSAKLICDAMLRCLETKSFSETTIVDLQKESTVGRSTFYRLFDRTEDVLEYLYEQRIQEIYNGYHLIPEEKRPSFTLYILNDLYHNSAVLEVLIKNSLIQPMQKIHNKYIPVYIREEFGNNNFISITEDYACSLFSSLVVGIISVWIRHDKRETPEELYHLLQVYLHTLSKIS</sequence>
<evidence type="ECO:0000256" key="2">
    <source>
        <dbReference type="PROSITE-ProRule" id="PRU00335"/>
    </source>
</evidence>
<dbReference type="RefSeq" id="WP_249308683.1">
    <property type="nucleotide sequence ID" value="NZ_JACRSZ010000009.1"/>
</dbReference>
<proteinExistence type="predicted"/>
<dbReference type="InterPro" id="IPR001647">
    <property type="entry name" value="HTH_TetR"/>
</dbReference>
<dbReference type="PANTHER" id="PTHR43479:SF11">
    <property type="entry name" value="ACREF_ENVCD OPERON REPRESSOR-RELATED"/>
    <property type="match status" value="1"/>
</dbReference>
<accession>A0ABR7NAN5</accession>
<evidence type="ECO:0000313" key="5">
    <source>
        <dbReference type="Proteomes" id="UP000657421"/>
    </source>
</evidence>